<evidence type="ECO:0000256" key="1">
    <source>
        <dbReference type="SAM" id="MobiDB-lite"/>
    </source>
</evidence>
<dbReference type="InterPro" id="IPR052173">
    <property type="entry name" value="Beta-lactam_resp_regulator"/>
</dbReference>
<dbReference type="Gene3D" id="3.30.2010.10">
    <property type="entry name" value="Metalloproteases ('zincins'), catalytic domain"/>
    <property type="match status" value="1"/>
</dbReference>
<evidence type="ECO:0000313" key="5">
    <source>
        <dbReference type="Proteomes" id="UP001501523"/>
    </source>
</evidence>
<evidence type="ECO:0000256" key="2">
    <source>
        <dbReference type="SAM" id="Phobius"/>
    </source>
</evidence>
<gene>
    <name evidence="4" type="ORF">GCM10009105_34770</name>
</gene>
<keyword evidence="2" id="KW-0812">Transmembrane</keyword>
<organism evidence="4 5">
    <name type="scientific">Dokdonella soli</name>
    <dbReference type="NCBI Taxonomy" id="529810"/>
    <lineage>
        <taxon>Bacteria</taxon>
        <taxon>Pseudomonadati</taxon>
        <taxon>Pseudomonadota</taxon>
        <taxon>Gammaproteobacteria</taxon>
        <taxon>Lysobacterales</taxon>
        <taxon>Rhodanobacteraceae</taxon>
        <taxon>Dokdonella</taxon>
    </lineage>
</organism>
<keyword evidence="2" id="KW-1133">Transmembrane helix</keyword>
<keyword evidence="5" id="KW-1185">Reference proteome</keyword>
<dbReference type="RefSeq" id="WP_343793537.1">
    <property type="nucleotide sequence ID" value="NZ_BAAAEU010000025.1"/>
</dbReference>
<feature type="transmembrane region" description="Helical" evidence="2">
    <location>
        <begin position="346"/>
        <end position="367"/>
    </location>
</feature>
<dbReference type="PANTHER" id="PTHR34978">
    <property type="entry name" value="POSSIBLE SENSOR-TRANSDUCER PROTEIN BLAR"/>
    <property type="match status" value="1"/>
</dbReference>
<feature type="compositionally biased region" description="Pro residues" evidence="1">
    <location>
        <begin position="373"/>
        <end position="388"/>
    </location>
</feature>
<reference evidence="5" key="1">
    <citation type="journal article" date="2019" name="Int. J. Syst. Evol. Microbiol.">
        <title>The Global Catalogue of Microorganisms (GCM) 10K type strain sequencing project: providing services to taxonomists for standard genome sequencing and annotation.</title>
        <authorList>
            <consortium name="The Broad Institute Genomics Platform"/>
            <consortium name="The Broad Institute Genome Sequencing Center for Infectious Disease"/>
            <person name="Wu L."/>
            <person name="Ma J."/>
        </authorList>
    </citation>
    <scope>NUCLEOTIDE SEQUENCE [LARGE SCALE GENOMIC DNA]</scope>
    <source>
        <strain evidence="5">JCM 15421</strain>
    </source>
</reference>
<dbReference type="EMBL" id="BAAAEU010000025">
    <property type="protein sequence ID" value="GAA0723088.1"/>
    <property type="molecule type" value="Genomic_DNA"/>
</dbReference>
<accession>A0ABP3U2D1</accession>
<feature type="transmembrane region" description="Helical" evidence="2">
    <location>
        <begin position="138"/>
        <end position="159"/>
    </location>
</feature>
<keyword evidence="2" id="KW-0472">Membrane</keyword>
<dbReference type="Proteomes" id="UP001501523">
    <property type="component" value="Unassembled WGS sequence"/>
</dbReference>
<proteinExistence type="predicted"/>
<protein>
    <recommendedName>
        <fullName evidence="3">Peptidase M56 domain-containing protein</fullName>
    </recommendedName>
</protein>
<dbReference type="PANTHER" id="PTHR34978:SF3">
    <property type="entry name" value="SLR0241 PROTEIN"/>
    <property type="match status" value="1"/>
</dbReference>
<feature type="transmembrane region" description="Helical" evidence="2">
    <location>
        <begin position="247"/>
        <end position="268"/>
    </location>
</feature>
<sequence length="784" mass="84229">MRSDVVATWLLTLALHAGVLLTMAWIIDRGALRTHLAWRELLWRVALFGSVLTASAQCLFDVPVSARLLLPGVAGTAPAAPAPALARAIDTRNQDAASDVEDDAPAFLVSENPAPVSQVVSAQDARSNTAAPRDWRSFWHLAVIVAWLAGLLLALSRIATRWLQLSRVLVRAKPIEDAGIVTDARALAIQACMAPPRLAALDDLASPFAVRSQRIVLPCWALDLLDREQLRAMLAHETAHLARRDPIWKLATAIWCAALWFVPVAALARRRLGEIAELACDTWAARHLGDGRSLAECLAECAERRIDGFDAELAPAMAHRDSPFLQRIDHLIDGAPMHTDFSRTRAGIAAFAALALAAAILPGVGLLPARAQIPPPAPPAPPAAPSPPKSEGKHVHISADIDAFGTRHRYSTVEINDGGRGYSAKIRGEVAFNEDEDGIAKLSDDGSASFSETRGGTTRRVDYANRSGKLEERYFVDDREQAIDAAARTWIAGLIPVVIRETALNADVRVKRLLAKGGAGAVLDEIDRIESGYARSVYVQQLAASAKLTPAEVTRTIGLIGGIDSDYERRNALAALATAAPFDAMQQKMVIAQAGEISSDYERAELLVGILPKLASTPDVHEAWLRAASGIGSDYEHRRVLTALLDAGSVDDAALAHIIEGAKSIGSDYERRELLVSAVRRAGDADRIAPAYATATADIGSDYERREALLALMRAPGFGAVSARAVLDAAKSIGSDYECREVLIALARVMPADADLIARYRDVARRLSESERGAAERALDRFAS</sequence>
<evidence type="ECO:0000313" key="4">
    <source>
        <dbReference type="EMBL" id="GAA0723088.1"/>
    </source>
</evidence>
<feature type="transmembrane region" description="Helical" evidence="2">
    <location>
        <begin position="6"/>
        <end position="27"/>
    </location>
</feature>
<dbReference type="InterPro" id="IPR008756">
    <property type="entry name" value="Peptidase_M56"/>
</dbReference>
<evidence type="ECO:0000259" key="3">
    <source>
        <dbReference type="Pfam" id="PF05569"/>
    </source>
</evidence>
<dbReference type="Pfam" id="PF05569">
    <property type="entry name" value="Peptidase_M56"/>
    <property type="match status" value="1"/>
</dbReference>
<feature type="region of interest" description="Disordered" evidence="1">
    <location>
        <begin position="372"/>
        <end position="394"/>
    </location>
</feature>
<comment type="caution">
    <text evidence="4">The sequence shown here is derived from an EMBL/GenBank/DDBJ whole genome shotgun (WGS) entry which is preliminary data.</text>
</comment>
<feature type="domain" description="Peptidase M56" evidence="3">
    <location>
        <begin position="106"/>
        <end position="283"/>
    </location>
</feature>
<name>A0ABP3U2D1_9GAMM</name>
<dbReference type="CDD" id="cd07341">
    <property type="entry name" value="M56_BlaR1_MecR1_like"/>
    <property type="match status" value="1"/>
</dbReference>